<reference evidence="2" key="1">
    <citation type="journal article" date="2019" name="Int. J. Syst. Evol. Microbiol.">
        <title>The Global Catalogue of Microorganisms (GCM) 10K type strain sequencing project: providing services to taxonomists for standard genome sequencing and annotation.</title>
        <authorList>
            <consortium name="The Broad Institute Genomics Platform"/>
            <consortium name="The Broad Institute Genome Sequencing Center for Infectious Disease"/>
            <person name="Wu L."/>
            <person name="Ma J."/>
        </authorList>
    </citation>
    <scope>NUCLEOTIDE SEQUENCE [LARGE SCALE GENOMIC DNA]</scope>
    <source>
        <strain evidence="2">JCM 14603</strain>
    </source>
</reference>
<evidence type="ECO:0000313" key="1">
    <source>
        <dbReference type="EMBL" id="GAA0660903.1"/>
    </source>
</evidence>
<accession>A0ABN1HNV8</accession>
<evidence type="ECO:0000313" key="2">
    <source>
        <dbReference type="Proteomes" id="UP001500238"/>
    </source>
</evidence>
<organism evidence="1 2">
    <name type="scientific">Sphingomonas insulae</name>
    <dbReference type="NCBI Taxonomy" id="424800"/>
    <lineage>
        <taxon>Bacteria</taxon>
        <taxon>Pseudomonadati</taxon>
        <taxon>Pseudomonadota</taxon>
        <taxon>Alphaproteobacteria</taxon>
        <taxon>Sphingomonadales</taxon>
        <taxon>Sphingomonadaceae</taxon>
        <taxon>Sphingomonas</taxon>
    </lineage>
</organism>
<comment type="caution">
    <text evidence="1">The sequence shown here is derived from an EMBL/GenBank/DDBJ whole genome shotgun (WGS) entry which is preliminary data.</text>
</comment>
<sequence length="86" mass="9334">MSCGGFDRCDFRYLAVPVERYVAAGRANVEVSDAANLWLDGNYVKTKVQTVIESFPLNSDLVAIASGGQVPIQTDAGTYDALGRRY</sequence>
<dbReference type="EMBL" id="BAAAES010000004">
    <property type="protein sequence ID" value="GAA0660903.1"/>
    <property type="molecule type" value="Genomic_DNA"/>
</dbReference>
<dbReference type="RefSeq" id="WP_166753209.1">
    <property type="nucleotide sequence ID" value="NZ_BAAAES010000004.1"/>
</dbReference>
<proteinExistence type="predicted"/>
<keyword evidence="2" id="KW-1185">Reference proteome</keyword>
<protein>
    <submittedName>
        <fullName evidence="1">Uncharacterized protein</fullName>
    </submittedName>
</protein>
<name>A0ABN1HNV8_9SPHN</name>
<dbReference type="Proteomes" id="UP001500238">
    <property type="component" value="Unassembled WGS sequence"/>
</dbReference>
<gene>
    <name evidence="1" type="ORF">GCM10009102_06980</name>
</gene>